<evidence type="ECO:0000313" key="5">
    <source>
        <dbReference type="Proteomes" id="UP000734511"/>
    </source>
</evidence>
<comment type="caution">
    <text evidence="4">The sequence shown here is derived from an EMBL/GenBank/DDBJ whole genome shotgun (WGS) entry which is preliminary data.</text>
</comment>
<evidence type="ECO:0000313" key="4">
    <source>
        <dbReference type="EMBL" id="NJP45752.1"/>
    </source>
</evidence>
<dbReference type="Pfam" id="PF24346">
    <property type="entry name" value="DUF7507"/>
    <property type="match status" value="1"/>
</dbReference>
<protein>
    <recommendedName>
        <fullName evidence="3">DUF7507 domain-containing protein</fullName>
    </recommendedName>
</protein>
<dbReference type="RefSeq" id="WP_167984620.1">
    <property type="nucleotide sequence ID" value="NZ_JAATEJ010000017.1"/>
</dbReference>
<feature type="compositionally biased region" description="Polar residues" evidence="1">
    <location>
        <begin position="266"/>
        <end position="280"/>
    </location>
</feature>
<evidence type="ECO:0000259" key="3">
    <source>
        <dbReference type="Pfam" id="PF24346"/>
    </source>
</evidence>
<evidence type="ECO:0000256" key="1">
    <source>
        <dbReference type="SAM" id="MobiDB-lite"/>
    </source>
</evidence>
<dbReference type="Gene3D" id="2.60.120.200">
    <property type="match status" value="1"/>
</dbReference>
<keyword evidence="5" id="KW-1185">Reference proteome</keyword>
<dbReference type="SUPFAM" id="SSF49899">
    <property type="entry name" value="Concanavalin A-like lectins/glucanases"/>
    <property type="match status" value="1"/>
</dbReference>
<dbReference type="EMBL" id="JAATEJ010000017">
    <property type="protein sequence ID" value="NJP45752.1"/>
    <property type="molecule type" value="Genomic_DNA"/>
</dbReference>
<organism evidence="4 5">
    <name type="scientific">Actinacidiphila epipremni</name>
    <dbReference type="NCBI Taxonomy" id="2053013"/>
    <lineage>
        <taxon>Bacteria</taxon>
        <taxon>Bacillati</taxon>
        <taxon>Actinomycetota</taxon>
        <taxon>Actinomycetes</taxon>
        <taxon>Kitasatosporales</taxon>
        <taxon>Streptomycetaceae</taxon>
        <taxon>Actinacidiphila</taxon>
    </lineage>
</organism>
<sequence length="526" mass="53358">MTSYRLTRLLAATAALGALGALGAGALGAGAASAAAPAAVRQGGSPLVTETFTGATADPGFVAVGAACLTGAAATATPPPAGDHPLGGCRTDRTGPVPPAGGAPHGYLQLTDASHDQSGAVLYDHALPATEGLDVTFDQWQYGSTTPDTPADGISFFLVDGDTSLTHPGAFGGSLGYAQKLPDDDPAQPFLPGVDRGYLGVGLDVLGNYFGDWEQRGNGCARRSPAGTVFRVPAPGANMVTLRGPGDGTEGYCFLTATTSNFTTTGPWPSTLPGSLQGPLTSLPPDATPEQAEQALEPSRRRVTVRITPAPDPVVTVLVDFNDGTGPHEVLSTPAPEPVPATYKFGFAGSTGLFTDVHLIRNVAIRTDRELPGLNLVKQVREPLPDRLVAGTPVPYDFVVTNSGGTDVTDLAVDDPKVGPVDCPQTTLTPGETVTCTATYVLTEQDVAAGSVDNTATASGTANGEPVLSPESSATLPIPGGGHPEPPCHPTYGKPCPGKPGPGKPGPGKPGYGKPGQDRPPVYGGR</sequence>
<feature type="signal peptide" evidence="2">
    <location>
        <begin position="1"/>
        <end position="34"/>
    </location>
</feature>
<feature type="region of interest" description="Disordered" evidence="1">
    <location>
        <begin position="78"/>
        <end position="104"/>
    </location>
</feature>
<feature type="domain" description="DUF7507" evidence="3">
    <location>
        <begin position="372"/>
        <end position="467"/>
    </location>
</feature>
<feature type="chain" id="PRO_5047189974" description="DUF7507 domain-containing protein" evidence="2">
    <location>
        <begin position="35"/>
        <end position="526"/>
    </location>
</feature>
<dbReference type="Proteomes" id="UP000734511">
    <property type="component" value="Unassembled WGS sequence"/>
</dbReference>
<name>A0ABX0ZRY4_9ACTN</name>
<reference evidence="4 5" key="1">
    <citation type="submission" date="2020-03" db="EMBL/GenBank/DDBJ databases">
        <title>WGS of actinomycetes isolated from Thailand.</title>
        <authorList>
            <person name="Thawai C."/>
        </authorList>
    </citation>
    <scope>NUCLEOTIDE SEQUENCE [LARGE SCALE GENOMIC DNA]</scope>
    <source>
        <strain evidence="4 5">PRB2-1</strain>
    </source>
</reference>
<dbReference type="InterPro" id="IPR013320">
    <property type="entry name" value="ConA-like_dom_sf"/>
</dbReference>
<gene>
    <name evidence="4" type="ORF">HCN08_20430</name>
</gene>
<keyword evidence="2" id="KW-0732">Signal</keyword>
<dbReference type="InterPro" id="IPR055354">
    <property type="entry name" value="DUF7507"/>
</dbReference>
<feature type="region of interest" description="Disordered" evidence="1">
    <location>
        <begin position="264"/>
        <end position="289"/>
    </location>
</feature>
<feature type="region of interest" description="Disordered" evidence="1">
    <location>
        <begin position="454"/>
        <end position="526"/>
    </location>
</feature>
<feature type="compositionally biased region" description="Pro residues" evidence="1">
    <location>
        <begin position="497"/>
        <end position="508"/>
    </location>
</feature>
<evidence type="ECO:0000256" key="2">
    <source>
        <dbReference type="SAM" id="SignalP"/>
    </source>
</evidence>
<proteinExistence type="predicted"/>
<accession>A0ABX0ZRY4</accession>